<organism evidence="2 3">
    <name type="scientific">Pseudozyma hubeiensis (strain SY62)</name>
    <name type="common">Yeast</name>
    <dbReference type="NCBI Taxonomy" id="1305764"/>
    <lineage>
        <taxon>Eukaryota</taxon>
        <taxon>Fungi</taxon>
        <taxon>Dikarya</taxon>
        <taxon>Basidiomycota</taxon>
        <taxon>Ustilaginomycotina</taxon>
        <taxon>Ustilaginomycetes</taxon>
        <taxon>Ustilaginales</taxon>
        <taxon>Ustilaginaceae</taxon>
        <taxon>Pseudozyma</taxon>
    </lineage>
</organism>
<proteinExistence type="predicted"/>
<evidence type="ECO:0000256" key="1">
    <source>
        <dbReference type="SAM" id="MobiDB-lite"/>
    </source>
</evidence>
<accession>R9NXE1</accession>
<dbReference type="AlphaFoldDB" id="R9NXE1"/>
<evidence type="ECO:0000313" key="2">
    <source>
        <dbReference type="EMBL" id="GAC93222.1"/>
    </source>
</evidence>
<sequence length="108" mass="11821">MASASSLADPVSGSESDVEEDGEEECDEELECIAVVERHRCSGEAFDLDGEVRADDRIAMSRTRDEEGVDAICLDSLLTARSIYNFEYHRKQKGDTGDNTVTGCPERG</sequence>
<dbReference type="GeneID" id="24106088"/>
<protein>
    <submittedName>
        <fullName evidence="2">Uncharacterized protein</fullName>
    </submittedName>
</protein>
<dbReference type="HOGENOM" id="CLU_2198108_0_0_1"/>
<feature type="region of interest" description="Disordered" evidence="1">
    <location>
        <begin position="1"/>
        <end position="27"/>
    </location>
</feature>
<keyword evidence="3" id="KW-1185">Reference proteome</keyword>
<evidence type="ECO:0000313" key="3">
    <source>
        <dbReference type="Proteomes" id="UP000014071"/>
    </source>
</evidence>
<dbReference type="RefSeq" id="XP_012186809.1">
    <property type="nucleotide sequence ID" value="XM_012331419.1"/>
</dbReference>
<dbReference type="EMBL" id="DF238773">
    <property type="protein sequence ID" value="GAC93222.1"/>
    <property type="molecule type" value="Genomic_DNA"/>
</dbReference>
<dbReference type="Proteomes" id="UP000014071">
    <property type="component" value="Unassembled WGS sequence"/>
</dbReference>
<reference evidence="3" key="1">
    <citation type="journal article" date="2013" name="Genome Announc.">
        <title>Draft genome sequence of the basidiomycetous yeast-like fungus Pseudozyma hubeiensis SY62, which produces an abundant amount of the biosurfactant mannosylerythritol lipids.</title>
        <authorList>
            <person name="Konishi M."/>
            <person name="Hatada Y."/>
            <person name="Horiuchi J."/>
        </authorList>
    </citation>
    <scope>NUCLEOTIDE SEQUENCE [LARGE SCALE GENOMIC DNA]</scope>
    <source>
        <strain evidence="3">SY62</strain>
    </source>
</reference>
<feature type="compositionally biased region" description="Acidic residues" evidence="1">
    <location>
        <begin position="16"/>
        <end position="27"/>
    </location>
</feature>
<gene>
    <name evidence="2" type="ORF">PHSY_000785</name>
</gene>
<name>R9NXE1_PSEHS</name>